<name>A0ABW5BL13_9PROT</name>
<dbReference type="PANTHER" id="PTHR46847:SF1">
    <property type="entry name" value="D-ALLOSE-BINDING PERIPLASMIC PROTEIN-RELATED"/>
    <property type="match status" value="1"/>
</dbReference>
<dbReference type="Pfam" id="PF13407">
    <property type="entry name" value="Peripla_BP_4"/>
    <property type="match status" value="1"/>
</dbReference>
<comment type="caution">
    <text evidence="5">The sequence shown here is derived from an EMBL/GenBank/DDBJ whole genome shotgun (WGS) entry which is preliminary data.</text>
</comment>
<dbReference type="InterPro" id="IPR028082">
    <property type="entry name" value="Peripla_BP_I"/>
</dbReference>
<gene>
    <name evidence="5" type="ORF">ACFSKO_07910</name>
</gene>
<dbReference type="RefSeq" id="WP_380250228.1">
    <property type="nucleotide sequence ID" value="NZ_JBHUII010000004.1"/>
</dbReference>
<feature type="domain" description="Periplasmic binding protein" evidence="4">
    <location>
        <begin position="74"/>
        <end position="325"/>
    </location>
</feature>
<evidence type="ECO:0000313" key="6">
    <source>
        <dbReference type="Proteomes" id="UP001597294"/>
    </source>
</evidence>
<reference evidence="6" key="1">
    <citation type="journal article" date="2019" name="Int. J. Syst. Evol. Microbiol.">
        <title>The Global Catalogue of Microorganisms (GCM) 10K type strain sequencing project: providing services to taxonomists for standard genome sequencing and annotation.</title>
        <authorList>
            <consortium name="The Broad Institute Genomics Platform"/>
            <consortium name="The Broad Institute Genome Sequencing Center for Infectious Disease"/>
            <person name="Wu L."/>
            <person name="Ma J."/>
        </authorList>
    </citation>
    <scope>NUCLEOTIDE SEQUENCE [LARGE SCALE GENOMIC DNA]</scope>
    <source>
        <strain evidence="6">CGMCC 4.7192</strain>
    </source>
</reference>
<evidence type="ECO:0000313" key="5">
    <source>
        <dbReference type="EMBL" id="MFD2205529.1"/>
    </source>
</evidence>
<dbReference type="PANTHER" id="PTHR46847">
    <property type="entry name" value="D-ALLOSE-BINDING PERIPLASMIC PROTEIN-RELATED"/>
    <property type="match status" value="1"/>
</dbReference>
<keyword evidence="3" id="KW-0732">Signal</keyword>
<evidence type="ECO:0000256" key="3">
    <source>
        <dbReference type="ARBA" id="ARBA00022729"/>
    </source>
</evidence>
<evidence type="ECO:0000256" key="2">
    <source>
        <dbReference type="ARBA" id="ARBA00007639"/>
    </source>
</evidence>
<sequence>MNKRTPLFVVGLIAILGLLAGFFLLLSQEEPQPLPDLIQLSTIGPKGEAPVSSDVLYLLDTQVNSVRNMRLKAAVVLHDTETDYSRVLIRGLRQEMTNLGIDLVYLSDAGHDPYIERLQLTSALLKRPDLLIVLPLKPDDLTYHLKLAKDQKVAVAILNNLPEGMEHPKDYAGVVTDDLFQMGRYTAEMIANSLAEVGEIAILYRDTPYYASDQREKALETVLKHRYPNVKVVAREGANSTKEAEAKTLKILNDHPKVKAIYTPGVYLAKGSLAGLKKLNNKTVKLFTVDFDKELSKDMVSGGNVDGFVANHPFDIGLALVRLAVLSKIGEPTPALTTVRAEKVDKRNIAIRWREIQHEEVPEDIEADIMKLDP</sequence>
<evidence type="ECO:0000259" key="4">
    <source>
        <dbReference type="Pfam" id="PF13407"/>
    </source>
</evidence>
<dbReference type="Proteomes" id="UP001597294">
    <property type="component" value="Unassembled WGS sequence"/>
</dbReference>
<dbReference type="EMBL" id="JBHUII010000004">
    <property type="protein sequence ID" value="MFD2205529.1"/>
    <property type="molecule type" value="Genomic_DNA"/>
</dbReference>
<accession>A0ABW5BL13</accession>
<organism evidence="5 6">
    <name type="scientific">Kiloniella antarctica</name>
    <dbReference type="NCBI Taxonomy" id="1550907"/>
    <lineage>
        <taxon>Bacteria</taxon>
        <taxon>Pseudomonadati</taxon>
        <taxon>Pseudomonadota</taxon>
        <taxon>Alphaproteobacteria</taxon>
        <taxon>Rhodospirillales</taxon>
        <taxon>Kiloniellaceae</taxon>
        <taxon>Kiloniella</taxon>
    </lineage>
</organism>
<evidence type="ECO:0000256" key="1">
    <source>
        <dbReference type="ARBA" id="ARBA00004196"/>
    </source>
</evidence>
<dbReference type="InterPro" id="IPR025997">
    <property type="entry name" value="SBP_2_dom"/>
</dbReference>
<dbReference type="Gene3D" id="3.40.50.2300">
    <property type="match status" value="2"/>
</dbReference>
<comment type="subcellular location">
    <subcellularLocation>
        <location evidence="1">Cell envelope</location>
    </subcellularLocation>
</comment>
<proteinExistence type="inferred from homology"/>
<keyword evidence="6" id="KW-1185">Reference proteome</keyword>
<dbReference type="SUPFAM" id="SSF53822">
    <property type="entry name" value="Periplasmic binding protein-like I"/>
    <property type="match status" value="1"/>
</dbReference>
<protein>
    <submittedName>
        <fullName evidence="5">Substrate-binding domain-containing protein</fullName>
    </submittedName>
</protein>
<comment type="similarity">
    <text evidence="2">Belongs to the bacterial solute-binding protein 2 family.</text>
</comment>